<dbReference type="Proteomes" id="UP000276542">
    <property type="component" value="Unassembled WGS sequence"/>
</dbReference>
<dbReference type="RefSeq" id="WP_120060553.1">
    <property type="nucleotide sequence ID" value="NZ_QYRP01000002.1"/>
</dbReference>
<proteinExistence type="predicted"/>
<dbReference type="PROSITE" id="PS51071">
    <property type="entry name" value="HTH_RPIR"/>
    <property type="match status" value="1"/>
</dbReference>
<reference evidence="4" key="1">
    <citation type="submission" date="2018-09" db="EMBL/GenBank/DDBJ databases">
        <authorList>
            <person name="Zhu H."/>
        </authorList>
    </citation>
    <scope>NUCLEOTIDE SEQUENCE [LARGE SCALE GENOMIC DNA]</scope>
    <source>
        <strain evidence="4">K1W22B-1</strain>
    </source>
</reference>
<dbReference type="InterPro" id="IPR047640">
    <property type="entry name" value="RpiR-like"/>
</dbReference>
<dbReference type="SUPFAM" id="SSF46689">
    <property type="entry name" value="Homeodomain-like"/>
    <property type="match status" value="1"/>
</dbReference>
<dbReference type="InterPro" id="IPR036388">
    <property type="entry name" value="WH-like_DNA-bd_sf"/>
</dbReference>
<dbReference type="GO" id="GO:0097367">
    <property type="term" value="F:carbohydrate derivative binding"/>
    <property type="evidence" value="ECO:0007669"/>
    <property type="project" value="InterPro"/>
</dbReference>
<keyword evidence="4" id="KW-1185">Reference proteome</keyword>
<dbReference type="InterPro" id="IPR009057">
    <property type="entry name" value="Homeodomain-like_sf"/>
</dbReference>
<dbReference type="Pfam" id="PF01380">
    <property type="entry name" value="SIS"/>
    <property type="match status" value="1"/>
</dbReference>
<comment type="caution">
    <text evidence="3">The sequence shown here is derived from an EMBL/GenBank/DDBJ whole genome shotgun (WGS) entry which is preliminary data.</text>
</comment>
<dbReference type="Pfam" id="PF01418">
    <property type="entry name" value="HTH_6"/>
    <property type="match status" value="1"/>
</dbReference>
<gene>
    <name evidence="3" type="ORF">D4739_10395</name>
</gene>
<dbReference type="Gene3D" id="1.10.10.10">
    <property type="entry name" value="Winged helix-like DNA-binding domain superfamily/Winged helix DNA-binding domain"/>
    <property type="match status" value="1"/>
</dbReference>
<dbReference type="InterPro" id="IPR046348">
    <property type="entry name" value="SIS_dom_sf"/>
</dbReference>
<feature type="region of interest" description="Disordered" evidence="1">
    <location>
        <begin position="1"/>
        <end position="23"/>
    </location>
</feature>
<evidence type="ECO:0000313" key="4">
    <source>
        <dbReference type="Proteomes" id="UP000276542"/>
    </source>
</evidence>
<dbReference type="InterPro" id="IPR000281">
    <property type="entry name" value="HTH_RpiR"/>
</dbReference>
<name>A0A3A5H811_9ACTN</name>
<evidence type="ECO:0000256" key="1">
    <source>
        <dbReference type="SAM" id="MobiDB-lite"/>
    </source>
</evidence>
<dbReference type="InterPro" id="IPR001347">
    <property type="entry name" value="SIS_dom"/>
</dbReference>
<dbReference type="PANTHER" id="PTHR30514">
    <property type="entry name" value="GLUCOKINASE"/>
    <property type="match status" value="1"/>
</dbReference>
<protein>
    <submittedName>
        <fullName evidence="3">MurR/RpiR family transcriptional regulator</fullName>
    </submittedName>
</protein>
<dbReference type="GO" id="GO:1901135">
    <property type="term" value="P:carbohydrate derivative metabolic process"/>
    <property type="evidence" value="ECO:0007669"/>
    <property type="project" value="InterPro"/>
</dbReference>
<accession>A0A3A5H811</accession>
<sequence>MTAPQPSERLDSRITRSYGTLPPQERRAADTLLEHLDDLATYRAAELAALAGVSKATMSRLFRTLGFADFDEVRDHLRSLRTSGEPQRIDGPPDIASLAAAETASIEAALQQPALADAVELLAGARQVLVVGWRNSYPVALHLREQLIQARPTVAVGPVPGQMIGEEVTDLGPDDVVVAIGFRRRPKLFGSFIDAVLETDARLVVLADPTGRVHLARAHVGLECPVEGRLAFDSYAAAMSLVAALADGVLGERGREGSQRVAAISRAYGDLGEVE</sequence>
<dbReference type="GO" id="GO:0003700">
    <property type="term" value="F:DNA-binding transcription factor activity"/>
    <property type="evidence" value="ECO:0007669"/>
    <property type="project" value="InterPro"/>
</dbReference>
<organism evidence="3 4">
    <name type="scientific">Nocardioides cavernaquae</name>
    <dbReference type="NCBI Taxonomy" id="2321396"/>
    <lineage>
        <taxon>Bacteria</taxon>
        <taxon>Bacillati</taxon>
        <taxon>Actinomycetota</taxon>
        <taxon>Actinomycetes</taxon>
        <taxon>Propionibacteriales</taxon>
        <taxon>Nocardioidaceae</taxon>
        <taxon>Nocardioides</taxon>
    </lineage>
</organism>
<evidence type="ECO:0000259" key="2">
    <source>
        <dbReference type="PROSITE" id="PS51071"/>
    </source>
</evidence>
<dbReference type="GO" id="GO:0003677">
    <property type="term" value="F:DNA binding"/>
    <property type="evidence" value="ECO:0007669"/>
    <property type="project" value="InterPro"/>
</dbReference>
<evidence type="ECO:0000313" key="3">
    <source>
        <dbReference type="EMBL" id="RJS46582.1"/>
    </source>
</evidence>
<feature type="domain" description="HTH rpiR-type" evidence="2">
    <location>
        <begin position="8"/>
        <end position="84"/>
    </location>
</feature>
<dbReference type="OrthoDB" id="3237351at2"/>
<dbReference type="EMBL" id="QYRP01000002">
    <property type="protein sequence ID" value="RJS46582.1"/>
    <property type="molecule type" value="Genomic_DNA"/>
</dbReference>
<dbReference type="AlphaFoldDB" id="A0A3A5H811"/>
<dbReference type="SUPFAM" id="SSF53697">
    <property type="entry name" value="SIS domain"/>
    <property type="match status" value="1"/>
</dbReference>
<dbReference type="Gene3D" id="3.40.50.10490">
    <property type="entry name" value="Glucose-6-phosphate isomerase like protein, domain 1"/>
    <property type="match status" value="1"/>
</dbReference>
<dbReference type="PANTHER" id="PTHR30514:SF18">
    <property type="entry name" value="RPIR-FAMILY TRANSCRIPTIONAL REGULATOR"/>
    <property type="match status" value="1"/>
</dbReference>